<dbReference type="GO" id="GO:0005525">
    <property type="term" value="F:GTP binding"/>
    <property type="evidence" value="ECO:0007669"/>
    <property type="project" value="UniProtKB-KW"/>
</dbReference>
<keyword evidence="8" id="KW-1185">Reference proteome</keyword>
<dbReference type="Gene3D" id="1.20.120.1240">
    <property type="entry name" value="Dynamin, middle domain"/>
    <property type="match status" value="2"/>
</dbReference>
<dbReference type="GO" id="GO:0005739">
    <property type="term" value="C:mitochondrion"/>
    <property type="evidence" value="ECO:0007669"/>
    <property type="project" value="TreeGrafter"/>
</dbReference>
<dbReference type="PANTHER" id="PTHR11566">
    <property type="entry name" value="DYNAMIN"/>
    <property type="match status" value="1"/>
</dbReference>
<comment type="similarity">
    <text evidence="3">Belongs to the TRAFAC class dynamin-like GTPase superfamily. Dynamin/Fzo/YdjA family.</text>
</comment>
<dbReference type="Gene3D" id="3.40.50.300">
    <property type="entry name" value="P-loop containing nucleotide triphosphate hydrolases"/>
    <property type="match status" value="1"/>
</dbReference>
<dbReference type="GO" id="GO:0008017">
    <property type="term" value="F:microtubule binding"/>
    <property type="evidence" value="ECO:0007669"/>
    <property type="project" value="TreeGrafter"/>
</dbReference>
<dbReference type="GO" id="GO:0016020">
    <property type="term" value="C:membrane"/>
    <property type="evidence" value="ECO:0007669"/>
    <property type="project" value="TreeGrafter"/>
</dbReference>
<keyword evidence="2 3" id="KW-0342">GTP-binding</keyword>
<dbReference type="CDD" id="cd08771">
    <property type="entry name" value="DLP_1"/>
    <property type="match status" value="1"/>
</dbReference>
<dbReference type="Proteomes" id="UP000187283">
    <property type="component" value="Unassembled WGS sequence"/>
</dbReference>
<dbReference type="PROSITE" id="PS00410">
    <property type="entry name" value="G_DYNAMIN_1"/>
    <property type="match status" value="1"/>
</dbReference>
<dbReference type="GO" id="GO:0003924">
    <property type="term" value="F:GTPase activity"/>
    <property type="evidence" value="ECO:0007669"/>
    <property type="project" value="InterPro"/>
</dbReference>
<dbReference type="InterPro" id="IPR001401">
    <property type="entry name" value="Dynamin_GTPase"/>
</dbReference>
<dbReference type="STRING" id="133412.A0A1R1Y8I2"/>
<feature type="domain" description="GED" evidence="5">
    <location>
        <begin position="788"/>
        <end position="875"/>
    </location>
</feature>
<dbReference type="InterPro" id="IPR030381">
    <property type="entry name" value="G_DYNAMIN_dom"/>
</dbReference>
<dbReference type="Pfam" id="PF02212">
    <property type="entry name" value="GED"/>
    <property type="match status" value="1"/>
</dbReference>
<evidence type="ECO:0000259" key="6">
    <source>
        <dbReference type="PROSITE" id="PS51718"/>
    </source>
</evidence>
<accession>A0A1R1Y8I2</accession>
<feature type="domain" description="Dynamin-type G" evidence="6">
    <location>
        <begin position="22"/>
        <end position="316"/>
    </location>
</feature>
<dbReference type="OrthoDB" id="5061070at2759"/>
<dbReference type="EMBL" id="LSSN01000588">
    <property type="protein sequence ID" value="OMJ23209.1"/>
    <property type="molecule type" value="Genomic_DNA"/>
</dbReference>
<dbReference type="PRINTS" id="PR00195">
    <property type="entry name" value="DYNAMIN"/>
</dbReference>
<dbReference type="Pfam" id="PF00350">
    <property type="entry name" value="Dynamin_N"/>
    <property type="match status" value="1"/>
</dbReference>
<dbReference type="SMART" id="SM00302">
    <property type="entry name" value="GED"/>
    <property type="match status" value="1"/>
</dbReference>
<evidence type="ECO:0000313" key="7">
    <source>
        <dbReference type="EMBL" id="OMJ23209.1"/>
    </source>
</evidence>
<dbReference type="InterPro" id="IPR045063">
    <property type="entry name" value="Dynamin_N"/>
</dbReference>
<dbReference type="InterPro" id="IPR020850">
    <property type="entry name" value="GED_dom"/>
</dbReference>
<dbReference type="PROSITE" id="PS51388">
    <property type="entry name" value="GED"/>
    <property type="match status" value="1"/>
</dbReference>
<evidence type="ECO:0000256" key="3">
    <source>
        <dbReference type="RuleBase" id="RU003932"/>
    </source>
</evidence>
<keyword evidence="1 3" id="KW-0547">Nucleotide-binding</keyword>
<feature type="compositionally biased region" description="Acidic residues" evidence="4">
    <location>
        <begin position="570"/>
        <end position="589"/>
    </location>
</feature>
<dbReference type="GO" id="GO:0000266">
    <property type="term" value="P:mitochondrial fission"/>
    <property type="evidence" value="ECO:0007669"/>
    <property type="project" value="TreeGrafter"/>
</dbReference>
<organism evidence="7 8">
    <name type="scientific">Smittium culicis</name>
    <dbReference type="NCBI Taxonomy" id="133412"/>
    <lineage>
        <taxon>Eukaryota</taxon>
        <taxon>Fungi</taxon>
        <taxon>Fungi incertae sedis</taxon>
        <taxon>Zoopagomycota</taxon>
        <taxon>Kickxellomycotina</taxon>
        <taxon>Harpellomycetes</taxon>
        <taxon>Harpellales</taxon>
        <taxon>Legeriomycetaceae</taxon>
        <taxon>Smittium</taxon>
    </lineage>
</organism>
<dbReference type="GO" id="GO:0006897">
    <property type="term" value="P:endocytosis"/>
    <property type="evidence" value="ECO:0007669"/>
    <property type="project" value="TreeGrafter"/>
</dbReference>
<evidence type="ECO:0000256" key="1">
    <source>
        <dbReference type="ARBA" id="ARBA00022741"/>
    </source>
</evidence>
<dbReference type="GO" id="GO:0005777">
    <property type="term" value="C:peroxisome"/>
    <property type="evidence" value="ECO:0007669"/>
    <property type="project" value="TreeGrafter"/>
</dbReference>
<comment type="caution">
    <text evidence="7">The sequence shown here is derived from an EMBL/GenBank/DDBJ whole genome shotgun (WGS) entry which is preliminary data.</text>
</comment>
<dbReference type="InterPro" id="IPR003130">
    <property type="entry name" value="GED"/>
</dbReference>
<gene>
    <name evidence="7" type="ORF">AYI70_g2409</name>
</gene>
<dbReference type="PROSITE" id="PS51718">
    <property type="entry name" value="G_DYNAMIN_2"/>
    <property type="match status" value="1"/>
</dbReference>
<dbReference type="SMART" id="SM00053">
    <property type="entry name" value="DYNc"/>
    <property type="match status" value="1"/>
</dbReference>
<dbReference type="InterPro" id="IPR000375">
    <property type="entry name" value="Dynamin_stalk"/>
</dbReference>
<sequence>MDDLIPTVNKLQDVFNTLGQDQIDLPQIVVIGSQSSGKSSVLENLVGMDFLPRGSGVVTRRPLVLQLINITPKASESSTPDQYSEYAQFLHCPNRRFTDMNEVKIEIEKETDRVAGKNKGIVKTPIHLKIFSPKVLNLTMIDLPGITKVFFSFISNPSLHLNLFYHTSFLLPVYKTLPTTTYSLPNLDPCCVILAVSPANVDLANSESLKIAREVDPENRRTLGVLTKIDLMDKGTSAIEILTGRVYPLRLGFIGVICRSQEDTDSKKPISVSLHEESNFFNSNPLYRSIIQHCGTQNLAKTMNSILIAHIKDRLPETKNKINALISKTENTLSSFGPVNDKPSTNNLPRLLKIITQFSSNFSSSVEGTLADMPTNELSGGARLYYIFQNIYASGLENINPVINLTNDDIRTAIRNSSGTRASLFVPELAFQLLIKPLIKSLEPPSQRLVQLAYEELIKISNSCDTNELRRFPKLHAKVINVVSQLLRERVQPTSAYVESLISIERAYINTNHPDFIGGAGALSELQKRAERKKRDLAKNMLINSAQNNQKNSNFGKRFGIKSNSNDSKLDDDNDYTESSDNDGVDNSDTESGINSRSNIPNSHPNQSLRNRSNISDANSGNPNNAHGPNNIANLRDNRFNKQGHNAQDPPPNFFSAFFGNDSAGSPGNKGSKLNNSNYGQIQANQVNGMTNKSNLRGSSGHDYNSSFRYQPSEIPIPSLQNTNSQYHIQNQQDGYDSQGNLNRTRNISIVSGSHSLQGQESIDDTALFITQKLNSNLSLNERDELETTLIRLLITSYFQIVRKQVMDLVPKAIMHFLVNEAVENLQNRLVEELYSESIAQDLMQEDQSLLNEYNQTKAVLEIYKNAFDIICDII</sequence>
<dbReference type="GO" id="GO:0016559">
    <property type="term" value="P:peroxisome fission"/>
    <property type="evidence" value="ECO:0007669"/>
    <property type="project" value="TreeGrafter"/>
</dbReference>
<evidence type="ECO:0000259" key="5">
    <source>
        <dbReference type="PROSITE" id="PS51388"/>
    </source>
</evidence>
<dbReference type="SUPFAM" id="SSF52540">
    <property type="entry name" value="P-loop containing nucleoside triphosphate hydrolases"/>
    <property type="match status" value="1"/>
</dbReference>
<feature type="compositionally biased region" description="Polar residues" evidence="4">
    <location>
        <begin position="590"/>
        <end position="633"/>
    </location>
</feature>
<dbReference type="AlphaFoldDB" id="A0A1R1Y8I2"/>
<proteinExistence type="inferred from homology"/>
<evidence type="ECO:0000256" key="4">
    <source>
        <dbReference type="SAM" id="MobiDB-lite"/>
    </source>
</evidence>
<dbReference type="InterPro" id="IPR027417">
    <property type="entry name" value="P-loop_NTPase"/>
</dbReference>
<dbReference type="InterPro" id="IPR022812">
    <property type="entry name" value="Dynamin"/>
</dbReference>
<feature type="compositionally biased region" description="Polar residues" evidence="4">
    <location>
        <begin position="543"/>
        <end position="555"/>
    </location>
</feature>
<dbReference type="GO" id="GO:0005874">
    <property type="term" value="C:microtubule"/>
    <property type="evidence" value="ECO:0007669"/>
    <property type="project" value="TreeGrafter"/>
</dbReference>
<name>A0A1R1Y8I2_9FUNG</name>
<feature type="region of interest" description="Disordered" evidence="4">
    <location>
        <begin position="543"/>
        <end position="678"/>
    </location>
</feature>
<dbReference type="PANTHER" id="PTHR11566:SF235">
    <property type="entry name" value="DYNAMIN-RELATED PROTEIN DNM1"/>
    <property type="match status" value="1"/>
</dbReference>
<dbReference type="GO" id="GO:0048312">
    <property type="term" value="P:intracellular distribution of mitochondria"/>
    <property type="evidence" value="ECO:0007669"/>
    <property type="project" value="TreeGrafter"/>
</dbReference>
<protein>
    <submittedName>
        <fullName evidence="7">Dynamin-related protein DNM1</fullName>
    </submittedName>
</protein>
<dbReference type="Pfam" id="PF01031">
    <property type="entry name" value="Dynamin_M"/>
    <property type="match status" value="1"/>
</dbReference>
<evidence type="ECO:0000256" key="2">
    <source>
        <dbReference type="ARBA" id="ARBA00023134"/>
    </source>
</evidence>
<dbReference type="InterPro" id="IPR019762">
    <property type="entry name" value="Dynamin_GTPase_CS"/>
</dbReference>
<evidence type="ECO:0000313" key="8">
    <source>
        <dbReference type="Proteomes" id="UP000187283"/>
    </source>
</evidence>
<reference evidence="7 8" key="1">
    <citation type="submission" date="2017-01" db="EMBL/GenBank/DDBJ databases">
        <authorList>
            <person name="Mah S.A."/>
            <person name="Swanson W.J."/>
            <person name="Moy G.W."/>
            <person name="Vacquier V.D."/>
        </authorList>
    </citation>
    <scope>NUCLEOTIDE SEQUENCE [LARGE SCALE GENOMIC DNA]</scope>
    <source>
        <strain evidence="7 8">GSMNP</strain>
    </source>
</reference>